<dbReference type="PANTHER" id="PTHR37542:SF3">
    <property type="entry name" value="PRION-INHIBITION AND PROPAGATION HELO DOMAIN-CONTAINING PROTEIN"/>
    <property type="match status" value="1"/>
</dbReference>
<dbReference type="Pfam" id="PF14479">
    <property type="entry name" value="HeLo"/>
    <property type="match status" value="1"/>
</dbReference>
<dbReference type="RefSeq" id="XP_024701304.1">
    <property type="nucleotide sequence ID" value="XM_024855004.1"/>
</dbReference>
<dbReference type="OrthoDB" id="20872at2759"/>
<comment type="caution">
    <text evidence="2">The sequence shown here is derived from an EMBL/GenBank/DDBJ whole genome shotgun (WGS) entry which is preliminary data.</text>
</comment>
<dbReference type="PANTHER" id="PTHR37542">
    <property type="entry name" value="HELO DOMAIN-CONTAINING PROTEIN-RELATED"/>
    <property type="match status" value="1"/>
</dbReference>
<gene>
    <name evidence="2" type="ORF">P170DRAFT_512601</name>
</gene>
<reference evidence="2 3" key="1">
    <citation type="submission" date="2016-12" db="EMBL/GenBank/DDBJ databases">
        <title>The genomes of Aspergillus section Nigri reveals drivers in fungal speciation.</title>
        <authorList>
            <consortium name="DOE Joint Genome Institute"/>
            <person name="Vesth T.C."/>
            <person name="Nybo J."/>
            <person name="Theobald S."/>
            <person name="Brandl J."/>
            <person name="Frisvad J.C."/>
            <person name="Nielsen K.F."/>
            <person name="Lyhne E.K."/>
            <person name="Kogle M.E."/>
            <person name="Kuo A."/>
            <person name="Riley R."/>
            <person name="Clum A."/>
            <person name="Nolan M."/>
            <person name="Lipzen A."/>
            <person name="Salamov A."/>
            <person name="Henrissat B."/>
            <person name="Wiebenga A."/>
            <person name="De Vries R.P."/>
            <person name="Grigoriev I.V."/>
            <person name="Mortensen U.H."/>
            <person name="Andersen M.R."/>
            <person name="Baker S.E."/>
        </authorList>
    </citation>
    <scope>NUCLEOTIDE SEQUENCE [LARGE SCALE GENOMIC DNA]</scope>
    <source>
        <strain evidence="2 3">IBT 23096</strain>
    </source>
</reference>
<dbReference type="Gene3D" id="1.20.120.1020">
    <property type="entry name" value="Prion-inhibition and propagation, HeLo domain"/>
    <property type="match status" value="1"/>
</dbReference>
<feature type="domain" description="Prion-inhibition and propagation HeLo" evidence="1">
    <location>
        <begin position="6"/>
        <end position="193"/>
    </location>
</feature>
<name>A0A2I2FZF0_9EURO</name>
<sequence>MAEAFGIVSGAVGIAGIFTTCLECFDYIQLGRRFGQDFQTNQLVLSGLKLRLSRWGEAVHLYTDPQLGHPTASEADLQLAKNTLYQILVLMADSEKVSKKFDITARPGDDLSDSTNNHRMTANVAAMDDLMRKQAARRQKGTSLVKITSWALHDKEHFSGLIENIAKLLDGLEQMFPAPEAQKSLAESEIREVCNGIQDQQGVTLKLIQDLSNGVDGVLKNQASTMIEKGITVGSLVATDNSRVRDGSFYGSAWKGETQVPVSYSRVAIDTIHAEGHSRVMNGHTYADQDNFWN</sequence>
<dbReference type="VEuPathDB" id="FungiDB:P170DRAFT_512601"/>
<dbReference type="GeneID" id="36562710"/>
<proteinExistence type="predicted"/>
<dbReference type="InterPro" id="IPR029498">
    <property type="entry name" value="HeLo_dom"/>
</dbReference>
<dbReference type="InterPro" id="IPR038305">
    <property type="entry name" value="HeLo_sf"/>
</dbReference>
<dbReference type="AlphaFoldDB" id="A0A2I2FZF0"/>
<accession>A0A2I2FZF0</accession>
<evidence type="ECO:0000259" key="1">
    <source>
        <dbReference type="Pfam" id="PF14479"/>
    </source>
</evidence>
<organism evidence="2 3">
    <name type="scientific">Aspergillus steynii IBT 23096</name>
    <dbReference type="NCBI Taxonomy" id="1392250"/>
    <lineage>
        <taxon>Eukaryota</taxon>
        <taxon>Fungi</taxon>
        <taxon>Dikarya</taxon>
        <taxon>Ascomycota</taxon>
        <taxon>Pezizomycotina</taxon>
        <taxon>Eurotiomycetes</taxon>
        <taxon>Eurotiomycetidae</taxon>
        <taxon>Eurotiales</taxon>
        <taxon>Aspergillaceae</taxon>
        <taxon>Aspergillus</taxon>
        <taxon>Aspergillus subgen. Circumdati</taxon>
    </lineage>
</organism>
<dbReference type="Proteomes" id="UP000234275">
    <property type="component" value="Unassembled WGS sequence"/>
</dbReference>
<dbReference type="STRING" id="1392250.A0A2I2FZF0"/>
<dbReference type="EMBL" id="MSFO01000007">
    <property type="protein sequence ID" value="PLB46002.1"/>
    <property type="molecule type" value="Genomic_DNA"/>
</dbReference>
<keyword evidence="3" id="KW-1185">Reference proteome</keyword>
<evidence type="ECO:0000313" key="2">
    <source>
        <dbReference type="EMBL" id="PLB46002.1"/>
    </source>
</evidence>
<evidence type="ECO:0000313" key="3">
    <source>
        <dbReference type="Proteomes" id="UP000234275"/>
    </source>
</evidence>
<protein>
    <recommendedName>
        <fullName evidence="1">Prion-inhibition and propagation HeLo domain-containing protein</fullName>
    </recommendedName>
</protein>